<dbReference type="Proteomes" id="UP000265520">
    <property type="component" value="Unassembled WGS sequence"/>
</dbReference>
<evidence type="ECO:0000313" key="2">
    <source>
        <dbReference type="Proteomes" id="UP000265520"/>
    </source>
</evidence>
<reference evidence="1 2" key="1">
    <citation type="journal article" date="2018" name="Front. Plant Sci.">
        <title>Red Clover (Trifolium pratense) and Zigzag Clover (T. medium) - A Picture of Genomic Similarities and Differences.</title>
        <authorList>
            <person name="Dluhosova J."/>
            <person name="Istvanek J."/>
            <person name="Nedelnik J."/>
            <person name="Repkova J."/>
        </authorList>
    </citation>
    <scope>NUCLEOTIDE SEQUENCE [LARGE SCALE GENOMIC DNA]</scope>
    <source>
        <strain evidence="2">cv. 10/8</strain>
        <tissue evidence="1">Leaf</tissue>
    </source>
</reference>
<keyword evidence="2" id="KW-1185">Reference proteome</keyword>
<comment type="caution">
    <text evidence="1">The sequence shown here is derived from an EMBL/GenBank/DDBJ whole genome shotgun (WGS) entry which is preliminary data.</text>
</comment>
<accession>A0A392Q058</accession>
<evidence type="ECO:0000313" key="1">
    <source>
        <dbReference type="EMBL" id="MCI17090.1"/>
    </source>
</evidence>
<proteinExistence type="predicted"/>
<dbReference type="AlphaFoldDB" id="A0A392Q058"/>
<dbReference type="EMBL" id="LXQA010103817">
    <property type="protein sequence ID" value="MCI17090.1"/>
    <property type="molecule type" value="Genomic_DNA"/>
</dbReference>
<protein>
    <submittedName>
        <fullName evidence="1">Uncharacterized protein</fullName>
    </submittedName>
</protein>
<organism evidence="1 2">
    <name type="scientific">Trifolium medium</name>
    <dbReference type="NCBI Taxonomy" id="97028"/>
    <lineage>
        <taxon>Eukaryota</taxon>
        <taxon>Viridiplantae</taxon>
        <taxon>Streptophyta</taxon>
        <taxon>Embryophyta</taxon>
        <taxon>Tracheophyta</taxon>
        <taxon>Spermatophyta</taxon>
        <taxon>Magnoliopsida</taxon>
        <taxon>eudicotyledons</taxon>
        <taxon>Gunneridae</taxon>
        <taxon>Pentapetalae</taxon>
        <taxon>rosids</taxon>
        <taxon>fabids</taxon>
        <taxon>Fabales</taxon>
        <taxon>Fabaceae</taxon>
        <taxon>Papilionoideae</taxon>
        <taxon>50 kb inversion clade</taxon>
        <taxon>NPAAA clade</taxon>
        <taxon>Hologalegina</taxon>
        <taxon>IRL clade</taxon>
        <taxon>Trifolieae</taxon>
        <taxon>Trifolium</taxon>
    </lineage>
</organism>
<name>A0A392Q058_9FABA</name>
<sequence>MGWSKGGIHGKMEYMAQTVQFHQGRTSLMFFKLKIRLVATFTFPPLQCTRLQAVTVASKLAAAP</sequence>